<dbReference type="PANTHER" id="PTHR23519">
    <property type="entry name" value="AUTOPHAGY-RELATED PROTEIN 22"/>
    <property type="match status" value="1"/>
</dbReference>
<evidence type="ECO:0000256" key="7">
    <source>
        <dbReference type="RuleBase" id="RU363073"/>
    </source>
</evidence>
<feature type="transmembrane region" description="Helical" evidence="7">
    <location>
        <begin position="432"/>
        <end position="457"/>
    </location>
</feature>
<feature type="transmembrane region" description="Helical" evidence="7">
    <location>
        <begin position="403"/>
        <end position="420"/>
    </location>
</feature>
<dbReference type="GO" id="GO:0005774">
    <property type="term" value="C:vacuolar membrane"/>
    <property type="evidence" value="ECO:0007669"/>
    <property type="project" value="UniProtKB-SubCell"/>
</dbReference>
<evidence type="ECO:0000256" key="6">
    <source>
        <dbReference type="ARBA" id="ARBA00023136"/>
    </source>
</evidence>
<feature type="transmembrane region" description="Helical" evidence="7">
    <location>
        <begin position="315"/>
        <end position="334"/>
    </location>
</feature>
<feature type="transmembrane region" description="Helical" evidence="7">
    <location>
        <begin position="160"/>
        <end position="184"/>
    </location>
</feature>
<keyword evidence="7" id="KW-0029">Amino-acid transport</keyword>
<comment type="function">
    <text evidence="7">Vacuolar effluxer which mediate the efflux of amino acids resulting from autophagic degradation. The release of autophagic amino acids allows the maintenance of protein synthesis and viability during nitrogen starvation.</text>
</comment>
<dbReference type="Pfam" id="PF11700">
    <property type="entry name" value="ATG22"/>
    <property type="match status" value="1"/>
</dbReference>
<evidence type="ECO:0000256" key="3">
    <source>
        <dbReference type="ARBA" id="ARBA00022448"/>
    </source>
</evidence>
<keyword evidence="4 7" id="KW-0812">Transmembrane</keyword>
<keyword evidence="9" id="KW-1185">Reference proteome</keyword>
<comment type="similarity">
    <text evidence="2 7">Belongs to the ATG22 family.</text>
</comment>
<dbReference type="GO" id="GO:0006865">
    <property type="term" value="P:amino acid transport"/>
    <property type="evidence" value="ECO:0007669"/>
    <property type="project" value="UniProtKB-KW"/>
</dbReference>
<evidence type="ECO:0000256" key="4">
    <source>
        <dbReference type="ARBA" id="ARBA00022692"/>
    </source>
</evidence>
<comment type="caution">
    <text evidence="8">The sequence shown here is derived from an EMBL/GenBank/DDBJ whole genome shotgun (WGS) entry which is preliminary data.</text>
</comment>
<keyword evidence="7" id="KW-0072">Autophagy</keyword>
<evidence type="ECO:0000256" key="5">
    <source>
        <dbReference type="ARBA" id="ARBA00022989"/>
    </source>
</evidence>
<keyword evidence="3 7" id="KW-0813">Transport</keyword>
<feature type="transmembrane region" description="Helical" evidence="7">
    <location>
        <begin position="469"/>
        <end position="487"/>
    </location>
</feature>
<dbReference type="SUPFAM" id="SSF103473">
    <property type="entry name" value="MFS general substrate transporter"/>
    <property type="match status" value="2"/>
</dbReference>
<feature type="transmembrane region" description="Helical" evidence="7">
    <location>
        <begin position="134"/>
        <end position="154"/>
    </location>
</feature>
<proteinExistence type="inferred from homology"/>
<evidence type="ECO:0000313" key="9">
    <source>
        <dbReference type="Proteomes" id="UP000268093"/>
    </source>
</evidence>
<keyword evidence="7" id="KW-0926">Vacuole</keyword>
<dbReference type="PANTHER" id="PTHR23519:SF1">
    <property type="entry name" value="AUTOPHAGY-RELATED PROTEIN 22"/>
    <property type="match status" value="1"/>
</dbReference>
<dbReference type="InterPro" id="IPR036259">
    <property type="entry name" value="MFS_trans_sf"/>
</dbReference>
<feature type="transmembrane region" description="Helical" evidence="7">
    <location>
        <begin position="256"/>
        <end position="278"/>
    </location>
</feature>
<dbReference type="InterPro" id="IPR024671">
    <property type="entry name" value="Atg22-like"/>
</dbReference>
<reference evidence="8 9" key="1">
    <citation type="journal article" date="2018" name="New Phytol.">
        <title>Phylogenomics of Endogonaceae and evolution of mycorrhizas within Mucoromycota.</title>
        <authorList>
            <person name="Chang Y."/>
            <person name="Desiro A."/>
            <person name="Na H."/>
            <person name="Sandor L."/>
            <person name="Lipzen A."/>
            <person name="Clum A."/>
            <person name="Barry K."/>
            <person name="Grigoriev I.V."/>
            <person name="Martin F.M."/>
            <person name="Stajich J.E."/>
            <person name="Smith M.E."/>
            <person name="Bonito G."/>
            <person name="Spatafora J.W."/>
        </authorList>
    </citation>
    <scope>NUCLEOTIDE SEQUENCE [LARGE SCALE GENOMIC DNA]</scope>
    <source>
        <strain evidence="8 9">GMNB39</strain>
    </source>
</reference>
<feature type="transmembrane region" description="Helical" evidence="7">
    <location>
        <begin position="340"/>
        <end position="360"/>
    </location>
</feature>
<name>A0A433DH36_9FUNG</name>
<dbReference type="Gene3D" id="1.20.1250.20">
    <property type="entry name" value="MFS general substrate transporter like domains"/>
    <property type="match status" value="1"/>
</dbReference>
<dbReference type="GO" id="GO:0006914">
    <property type="term" value="P:autophagy"/>
    <property type="evidence" value="ECO:0007669"/>
    <property type="project" value="UniProtKB-KW"/>
</dbReference>
<comment type="subcellular location">
    <subcellularLocation>
        <location evidence="1">Endomembrane system</location>
        <topology evidence="1">Multi-pass membrane protein</topology>
    </subcellularLocation>
    <subcellularLocation>
        <location evidence="7">Vacuole membrane</location>
        <topology evidence="7">Multi-pass membrane protein</topology>
    </subcellularLocation>
</comment>
<sequence length="530" mass="58682">MSLKENFFTDPFKFDESLYSPGDKEVIEKQVPTTRKELWGYYLYYNGDNGLPIFSYITNLMLYLPYNAGFDPTSPTPNTPCNQNDNTKPCNVYFGSGSVPVTSLSLYIQAIGFVIQFLLFTTFGALADYGRWNVRILFIATIIACATQIIPMAFQDASSWPAMMAITIIASISYGTTLVFYAAAFPTLTYNLPIVRAARASNMPEEEVALVTEKWLNHVSTISTTWSNIGLLLVTGSLAAIAQAPYGESIIGNYPIFNNIGTAFCGAFWVANAIWYFIWIPKERVGPPLPKETNVLTVGWISLFRAVREARRLKYAFLYIIAYFMFSDGVSTINSLLGTTLLNLVTGIASILGCVVLLWFQKLVGLSTKWALMIILGATALIPLWGTFGIGFTTWGIHTKTELWLVFFWSGFATAPVYAWQQTMLAELTPKGKAGLFFGLFGVANKASSWIGPLVIGAITNVTNNVWDGWPFVLALFVIPMIMIFFIDENQARIDIAEYDRIEADAEAAAAQGTYSPETYSPEKAISGKL</sequence>
<dbReference type="EMBL" id="RBNI01001651">
    <property type="protein sequence ID" value="RUP50158.1"/>
    <property type="molecule type" value="Genomic_DNA"/>
</dbReference>
<dbReference type="OrthoDB" id="192733at2759"/>
<keyword evidence="6 7" id="KW-0472">Membrane</keyword>
<protein>
    <recommendedName>
        <fullName evidence="7">Autophagy-related protein</fullName>
    </recommendedName>
</protein>
<accession>A0A433DH36</accession>
<gene>
    <name evidence="8" type="ORF">BC936DRAFT_140157</name>
</gene>
<feature type="transmembrane region" description="Helical" evidence="7">
    <location>
        <begin position="225"/>
        <end position="244"/>
    </location>
</feature>
<evidence type="ECO:0000256" key="2">
    <source>
        <dbReference type="ARBA" id="ARBA00006978"/>
    </source>
</evidence>
<organism evidence="8 9">
    <name type="scientific">Jimgerdemannia flammicorona</name>
    <dbReference type="NCBI Taxonomy" id="994334"/>
    <lineage>
        <taxon>Eukaryota</taxon>
        <taxon>Fungi</taxon>
        <taxon>Fungi incertae sedis</taxon>
        <taxon>Mucoromycota</taxon>
        <taxon>Mucoromycotina</taxon>
        <taxon>Endogonomycetes</taxon>
        <taxon>Endogonales</taxon>
        <taxon>Endogonaceae</taxon>
        <taxon>Jimgerdemannia</taxon>
    </lineage>
</organism>
<feature type="transmembrane region" description="Helical" evidence="7">
    <location>
        <begin position="106"/>
        <end position="127"/>
    </location>
</feature>
<dbReference type="AlphaFoldDB" id="A0A433DH36"/>
<dbReference type="Proteomes" id="UP000268093">
    <property type="component" value="Unassembled WGS sequence"/>
</dbReference>
<dbReference type="InterPro" id="IPR050495">
    <property type="entry name" value="ATG22/LtaA_families"/>
</dbReference>
<dbReference type="GO" id="GO:0012505">
    <property type="term" value="C:endomembrane system"/>
    <property type="evidence" value="ECO:0007669"/>
    <property type="project" value="UniProtKB-SubCell"/>
</dbReference>
<evidence type="ECO:0000256" key="1">
    <source>
        <dbReference type="ARBA" id="ARBA00004127"/>
    </source>
</evidence>
<feature type="transmembrane region" description="Helical" evidence="7">
    <location>
        <begin position="372"/>
        <end position="397"/>
    </location>
</feature>
<keyword evidence="5 7" id="KW-1133">Transmembrane helix</keyword>
<evidence type="ECO:0000313" key="8">
    <source>
        <dbReference type="EMBL" id="RUP50158.1"/>
    </source>
</evidence>